<feature type="binding site" evidence="12">
    <location>
        <position position="307"/>
    </location>
    <ligand>
        <name>UDP-N-acetyl-alpha-D-glucosamine</name>
        <dbReference type="ChEBI" id="CHEBI:57705"/>
    </ligand>
</feature>
<dbReference type="GO" id="GO:0008360">
    <property type="term" value="P:regulation of cell shape"/>
    <property type="evidence" value="ECO:0007669"/>
    <property type="project" value="UniProtKB-KW"/>
</dbReference>
<comment type="subcellular location">
    <subcellularLocation>
        <location evidence="1 12">Cytoplasm</location>
    </subcellularLocation>
</comment>
<feature type="modified residue" description="2-(S-cysteinyl)pyruvic acid O-phosphothioketal" evidence="12">
    <location>
        <position position="116"/>
    </location>
</feature>
<dbReference type="GO" id="GO:0019277">
    <property type="term" value="P:UDP-N-acetylgalactosamine biosynthetic process"/>
    <property type="evidence" value="ECO:0007669"/>
    <property type="project" value="InterPro"/>
</dbReference>
<dbReference type="FunFam" id="3.65.10.10:FF:000001">
    <property type="entry name" value="UDP-N-acetylglucosamine 1-carboxyvinyltransferase"/>
    <property type="match status" value="1"/>
</dbReference>
<protein>
    <recommendedName>
        <fullName evidence="12">UDP-N-acetylglucosamine 1-carboxyvinyltransferase</fullName>
        <ecNumber evidence="12">2.5.1.7</ecNumber>
    </recommendedName>
    <alternativeName>
        <fullName evidence="12">Enoylpyruvate transferase</fullName>
    </alternativeName>
    <alternativeName>
        <fullName evidence="12">UDP-N-acetylglucosamine enolpyruvyl transferase</fullName>
        <shortName evidence="12">EPT</shortName>
    </alternativeName>
</protein>
<evidence type="ECO:0000256" key="9">
    <source>
        <dbReference type="ARBA" id="ARBA00023316"/>
    </source>
</evidence>
<evidence type="ECO:0000256" key="12">
    <source>
        <dbReference type="HAMAP-Rule" id="MF_00111"/>
    </source>
</evidence>
<evidence type="ECO:0000256" key="5">
    <source>
        <dbReference type="ARBA" id="ARBA00022679"/>
    </source>
</evidence>
<keyword evidence="9 12" id="KW-0961">Cell wall biogenesis/degradation</keyword>
<evidence type="ECO:0000256" key="1">
    <source>
        <dbReference type="ARBA" id="ARBA00004496"/>
    </source>
</evidence>
<dbReference type="InterPro" id="IPR013792">
    <property type="entry name" value="RNA3'P_cycl/enolpyr_Trfase_a/b"/>
</dbReference>
<dbReference type="InterPro" id="IPR036968">
    <property type="entry name" value="Enolpyruvate_Tfrase_sf"/>
</dbReference>
<evidence type="ECO:0000256" key="11">
    <source>
        <dbReference type="ARBA" id="ARBA00047527"/>
    </source>
</evidence>
<dbReference type="PANTHER" id="PTHR43783">
    <property type="entry name" value="UDP-N-ACETYLGLUCOSAMINE 1-CARBOXYVINYLTRANSFERASE"/>
    <property type="match status" value="1"/>
</dbReference>
<dbReference type="EMBL" id="FNAF01000003">
    <property type="protein sequence ID" value="SDD41314.1"/>
    <property type="molecule type" value="Genomic_DNA"/>
</dbReference>
<evidence type="ECO:0000256" key="6">
    <source>
        <dbReference type="ARBA" id="ARBA00022960"/>
    </source>
</evidence>
<keyword evidence="6 12" id="KW-0133">Cell shape</keyword>
<evidence type="ECO:0000256" key="4">
    <source>
        <dbReference type="ARBA" id="ARBA00022618"/>
    </source>
</evidence>
<dbReference type="RefSeq" id="WP_091791339.1">
    <property type="nucleotide sequence ID" value="NZ_FNAF01000003.1"/>
</dbReference>
<dbReference type="InterPro" id="IPR005750">
    <property type="entry name" value="UDP_GlcNAc_COvinyl_MurA"/>
</dbReference>
<organism evidence="14 15">
    <name type="scientific">Peptococcus niger</name>
    <dbReference type="NCBI Taxonomy" id="2741"/>
    <lineage>
        <taxon>Bacteria</taxon>
        <taxon>Bacillati</taxon>
        <taxon>Bacillota</taxon>
        <taxon>Clostridia</taxon>
        <taxon>Eubacteriales</taxon>
        <taxon>Peptococcaceae</taxon>
        <taxon>Peptococcus</taxon>
    </lineage>
</organism>
<keyword evidence="3 12" id="KW-0963">Cytoplasm</keyword>
<dbReference type="InterPro" id="IPR001986">
    <property type="entry name" value="Enolpyruvate_Tfrase_dom"/>
</dbReference>
<keyword evidence="15" id="KW-1185">Reference proteome</keyword>
<dbReference type="Pfam" id="PF00275">
    <property type="entry name" value="EPSP_synthase"/>
    <property type="match status" value="1"/>
</dbReference>
<keyword evidence="12" id="KW-0670">Pyruvate</keyword>
<comment type="pathway">
    <text evidence="2 12">Cell wall biogenesis; peptidoglycan biosynthesis.</text>
</comment>
<dbReference type="OrthoDB" id="9803760at2"/>
<keyword evidence="5 12" id="KW-0808">Transferase</keyword>
<dbReference type="GO" id="GO:0071555">
    <property type="term" value="P:cell wall organization"/>
    <property type="evidence" value="ECO:0007669"/>
    <property type="project" value="UniProtKB-KW"/>
</dbReference>
<comment type="function">
    <text evidence="12">Cell wall formation. Adds enolpyruvyl to UDP-N-acetylglucosamine.</text>
</comment>
<gene>
    <name evidence="12" type="primary">murA</name>
    <name evidence="14" type="ORF">SAMN04489866_10370</name>
</gene>
<dbReference type="HAMAP" id="MF_00111">
    <property type="entry name" value="MurA"/>
    <property type="match status" value="1"/>
</dbReference>
<dbReference type="GO" id="GO:0008760">
    <property type="term" value="F:UDP-N-acetylglucosamine 1-carboxyvinyltransferase activity"/>
    <property type="evidence" value="ECO:0007669"/>
    <property type="project" value="UniProtKB-UniRule"/>
</dbReference>
<dbReference type="AlphaFoldDB" id="A0A1G6UJ85"/>
<comment type="catalytic activity">
    <reaction evidence="11 12">
        <text>phosphoenolpyruvate + UDP-N-acetyl-alpha-D-glucosamine = UDP-N-acetyl-3-O-(1-carboxyvinyl)-alpha-D-glucosamine + phosphate</text>
        <dbReference type="Rhea" id="RHEA:18681"/>
        <dbReference type="ChEBI" id="CHEBI:43474"/>
        <dbReference type="ChEBI" id="CHEBI:57705"/>
        <dbReference type="ChEBI" id="CHEBI:58702"/>
        <dbReference type="ChEBI" id="CHEBI:68483"/>
        <dbReference type="EC" id="2.5.1.7"/>
    </reaction>
</comment>
<feature type="binding site" evidence="12">
    <location>
        <begin position="22"/>
        <end position="23"/>
    </location>
    <ligand>
        <name>phosphoenolpyruvate</name>
        <dbReference type="ChEBI" id="CHEBI:58702"/>
    </ligand>
</feature>
<keyword evidence="4 12" id="KW-0132">Cell division</keyword>
<dbReference type="NCBIfam" id="NF006873">
    <property type="entry name" value="PRK09369.1"/>
    <property type="match status" value="1"/>
</dbReference>
<comment type="caution">
    <text evidence="12">Lacks conserved residue(s) required for the propagation of feature annotation.</text>
</comment>
<comment type="similarity">
    <text evidence="10 12">Belongs to the EPSP synthase family. MurA subfamily.</text>
</comment>
<evidence type="ECO:0000256" key="2">
    <source>
        <dbReference type="ARBA" id="ARBA00004752"/>
    </source>
</evidence>
<feature type="domain" description="Enolpyruvate transferase" evidence="13">
    <location>
        <begin position="7"/>
        <end position="407"/>
    </location>
</feature>
<keyword evidence="7 12" id="KW-0573">Peptidoglycan synthesis</keyword>
<dbReference type="SUPFAM" id="SSF55205">
    <property type="entry name" value="EPT/RTPC-like"/>
    <property type="match status" value="1"/>
</dbReference>
<dbReference type="GO" id="GO:0009252">
    <property type="term" value="P:peptidoglycan biosynthetic process"/>
    <property type="evidence" value="ECO:0007669"/>
    <property type="project" value="UniProtKB-UniRule"/>
</dbReference>
<evidence type="ECO:0000256" key="3">
    <source>
        <dbReference type="ARBA" id="ARBA00022490"/>
    </source>
</evidence>
<accession>A0A1G6UJ85</accession>
<evidence type="ECO:0000256" key="8">
    <source>
        <dbReference type="ARBA" id="ARBA00023306"/>
    </source>
</evidence>
<evidence type="ECO:0000313" key="15">
    <source>
        <dbReference type="Proteomes" id="UP000198995"/>
    </source>
</evidence>
<dbReference type="CDD" id="cd01555">
    <property type="entry name" value="UdpNAET"/>
    <property type="match status" value="1"/>
</dbReference>
<reference evidence="14 15" key="1">
    <citation type="submission" date="2016-10" db="EMBL/GenBank/DDBJ databases">
        <authorList>
            <person name="de Groot N.N."/>
        </authorList>
    </citation>
    <scope>NUCLEOTIDE SEQUENCE [LARGE SCALE GENOMIC DNA]</scope>
    <source>
        <strain evidence="14 15">DSM 20475</strain>
    </source>
</reference>
<feature type="binding site" evidence="12">
    <location>
        <position position="92"/>
    </location>
    <ligand>
        <name>UDP-N-acetyl-alpha-D-glucosamine</name>
        <dbReference type="ChEBI" id="CHEBI:57705"/>
    </ligand>
</feature>
<proteinExistence type="inferred from homology"/>
<dbReference type="GO" id="GO:0051301">
    <property type="term" value="P:cell division"/>
    <property type="evidence" value="ECO:0007669"/>
    <property type="project" value="UniProtKB-KW"/>
</dbReference>
<feature type="binding site" evidence="12">
    <location>
        <position position="329"/>
    </location>
    <ligand>
        <name>UDP-N-acetyl-alpha-D-glucosamine</name>
        <dbReference type="ChEBI" id="CHEBI:57705"/>
    </ligand>
</feature>
<dbReference type="PANTHER" id="PTHR43783:SF1">
    <property type="entry name" value="UDP-N-ACETYLGLUCOSAMINE 1-CARBOXYVINYLTRANSFERASE"/>
    <property type="match status" value="1"/>
</dbReference>
<dbReference type="UniPathway" id="UPA00219"/>
<feature type="binding site" evidence="12">
    <location>
        <begin position="121"/>
        <end position="125"/>
    </location>
    <ligand>
        <name>UDP-N-acetyl-alpha-D-glucosamine</name>
        <dbReference type="ChEBI" id="CHEBI:57705"/>
    </ligand>
</feature>
<dbReference type="Proteomes" id="UP000198995">
    <property type="component" value="Unassembled WGS sequence"/>
</dbReference>
<dbReference type="STRING" id="2741.SAMN04489866_10370"/>
<dbReference type="InterPro" id="IPR050068">
    <property type="entry name" value="MurA_subfamily"/>
</dbReference>
<feature type="active site" description="Proton donor" evidence="12">
    <location>
        <position position="116"/>
    </location>
</feature>
<evidence type="ECO:0000259" key="13">
    <source>
        <dbReference type="Pfam" id="PF00275"/>
    </source>
</evidence>
<evidence type="ECO:0000256" key="10">
    <source>
        <dbReference type="ARBA" id="ARBA00038367"/>
    </source>
</evidence>
<dbReference type="GO" id="GO:0005737">
    <property type="term" value="C:cytoplasm"/>
    <property type="evidence" value="ECO:0007669"/>
    <property type="project" value="UniProtKB-SubCell"/>
</dbReference>
<dbReference type="EC" id="2.5.1.7" evidence="12"/>
<keyword evidence="8 12" id="KW-0131">Cell cycle</keyword>
<dbReference type="Gene3D" id="3.65.10.10">
    <property type="entry name" value="Enolpyruvate transferase domain"/>
    <property type="match status" value="2"/>
</dbReference>
<sequence>MEKIVVSGQQKLSGEVAISGAKNAVLPIIVATLLTEDQCTLYDVPHLADVQTISEVLQSLGAGVNYHGHTMVIDGAGVSQTEAPYEYVQKMRASVLIMGPLLARFGKVNLSMPGGCAIGTRPIDLHLKGLELLGATIHIDEDGVHAESDGRLKGNDIFLRVPSVGATENLMMAASLAEGCTRIENAAEEPEIVDLANMLNAMGADIRGAGTSMIRINGVPRLHGAAHTIIPDRIEAGSYLLAGAITKSRIKVTNCIAEHLRPVLDKIIESGAEVIVNEEAMTVEVIGGEHILPVDIKTMPYPGFPTDMQSQFMAYMCMAEGASHFTETIFENRFMHVDELRKMGANIQIDGKNAFVNGVPSLYGADVKATDLRAGAALLIAALAAQGETTIGQLHHLDRGYEDLIGKFRQLGAKIQRVEM</sequence>
<evidence type="ECO:0000256" key="7">
    <source>
        <dbReference type="ARBA" id="ARBA00022984"/>
    </source>
</evidence>
<dbReference type="NCBIfam" id="TIGR01072">
    <property type="entry name" value="murA"/>
    <property type="match status" value="1"/>
</dbReference>
<name>A0A1G6UJ85_PEPNI</name>
<evidence type="ECO:0000313" key="14">
    <source>
        <dbReference type="EMBL" id="SDD41314.1"/>
    </source>
</evidence>